<organism evidence="1 2">
    <name type="scientific">Tripterygium wilfordii</name>
    <name type="common">Thunder God vine</name>
    <dbReference type="NCBI Taxonomy" id="458696"/>
    <lineage>
        <taxon>Eukaryota</taxon>
        <taxon>Viridiplantae</taxon>
        <taxon>Streptophyta</taxon>
        <taxon>Embryophyta</taxon>
        <taxon>Tracheophyta</taxon>
        <taxon>Spermatophyta</taxon>
        <taxon>Magnoliopsida</taxon>
        <taxon>eudicotyledons</taxon>
        <taxon>Gunneridae</taxon>
        <taxon>Pentapetalae</taxon>
        <taxon>rosids</taxon>
        <taxon>fabids</taxon>
        <taxon>Celastrales</taxon>
        <taxon>Celastraceae</taxon>
        <taxon>Tripterygium</taxon>
    </lineage>
</organism>
<accession>A0A7J7DEQ6</accession>
<reference evidence="1 2" key="1">
    <citation type="journal article" date="2020" name="Nat. Commun.">
        <title>Genome of Tripterygium wilfordii and identification of cytochrome P450 involved in triptolide biosynthesis.</title>
        <authorList>
            <person name="Tu L."/>
            <person name="Su P."/>
            <person name="Zhang Z."/>
            <person name="Gao L."/>
            <person name="Wang J."/>
            <person name="Hu T."/>
            <person name="Zhou J."/>
            <person name="Zhang Y."/>
            <person name="Zhao Y."/>
            <person name="Liu Y."/>
            <person name="Song Y."/>
            <person name="Tong Y."/>
            <person name="Lu Y."/>
            <person name="Yang J."/>
            <person name="Xu C."/>
            <person name="Jia M."/>
            <person name="Peters R.J."/>
            <person name="Huang L."/>
            <person name="Gao W."/>
        </authorList>
    </citation>
    <scope>NUCLEOTIDE SEQUENCE [LARGE SCALE GENOMIC DNA]</scope>
    <source>
        <strain evidence="2">cv. XIE 37</strain>
        <tissue evidence="1">Leaf</tissue>
    </source>
</reference>
<evidence type="ECO:0000313" key="1">
    <source>
        <dbReference type="EMBL" id="KAF5744749.1"/>
    </source>
</evidence>
<dbReference type="InParanoid" id="A0A7J7DEQ6"/>
<protein>
    <submittedName>
        <fullName evidence="1">Putative Myb domain protein 36</fullName>
    </submittedName>
</protein>
<dbReference type="Proteomes" id="UP000593562">
    <property type="component" value="Unassembled WGS sequence"/>
</dbReference>
<evidence type="ECO:0000313" key="2">
    <source>
        <dbReference type="Proteomes" id="UP000593562"/>
    </source>
</evidence>
<sequence>MIPPPTPSTHHKIRPPTSASLYQTSSSLAPLIYKDCTSFTNYMSSTPSNNIFSSDLWKYPITTSSYSSSLFQFQDGGSMMSRYCYPSSRKENMLIFGTSTEASCSSSDCSYNGTKEIKQEDYLPTLQSCCYNNISSPTGFEEDNKKFMLMSTYHDNDNNNNNNNNGSGQNVNQQYWTDKAANGFYGESANPVLLDYDAEDVNNINSSSSSFNFIEENKTVVDAEKTMYYNYYN</sequence>
<gene>
    <name evidence="1" type="ORF">HS088_TW07G00328</name>
</gene>
<keyword evidence="2" id="KW-1185">Reference proteome</keyword>
<comment type="caution">
    <text evidence="1">The sequence shown here is derived from an EMBL/GenBank/DDBJ whole genome shotgun (WGS) entry which is preliminary data.</text>
</comment>
<dbReference type="AlphaFoldDB" id="A0A7J7DEQ6"/>
<name>A0A7J7DEQ6_TRIWF</name>
<proteinExistence type="predicted"/>
<dbReference type="EMBL" id="JAAARO010000007">
    <property type="protein sequence ID" value="KAF5744749.1"/>
    <property type="molecule type" value="Genomic_DNA"/>
</dbReference>